<dbReference type="Proteomes" id="UP000572325">
    <property type="component" value="Unassembled WGS sequence"/>
</dbReference>
<dbReference type="Pfam" id="PF00078">
    <property type="entry name" value="RVT_1"/>
    <property type="match status" value="1"/>
</dbReference>
<dbReference type="InterPro" id="IPR043128">
    <property type="entry name" value="Rev_trsase/Diguanyl_cyclase"/>
</dbReference>
<dbReference type="SUPFAM" id="SSF56672">
    <property type="entry name" value="DNA/RNA polymerases"/>
    <property type="match status" value="1"/>
</dbReference>
<name>A0A7K9SDN2_9PASS</name>
<evidence type="ECO:0000256" key="7">
    <source>
        <dbReference type="ARBA" id="ARBA00022801"/>
    </source>
</evidence>
<evidence type="ECO:0000313" key="11">
    <source>
        <dbReference type="Proteomes" id="UP000572325"/>
    </source>
</evidence>
<keyword evidence="3" id="KW-0808">Transferase</keyword>
<feature type="domain" description="Reverse transcriptase" evidence="9">
    <location>
        <begin position="1"/>
        <end position="110"/>
    </location>
</feature>
<keyword evidence="8" id="KW-0695">RNA-directed DNA polymerase</keyword>
<dbReference type="AlphaFoldDB" id="A0A7K9SDN2"/>
<evidence type="ECO:0000256" key="6">
    <source>
        <dbReference type="ARBA" id="ARBA00022759"/>
    </source>
</evidence>
<dbReference type="Gene3D" id="3.30.70.270">
    <property type="match status" value="2"/>
</dbReference>
<accession>A0A7K9SDN2</accession>
<proteinExistence type="inferred from homology"/>
<evidence type="ECO:0000259" key="9">
    <source>
        <dbReference type="PROSITE" id="PS50878"/>
    </source>
</evidence>
<dbReference type="PANTHER" id="PTHR41694">
    <property type="entry name" value="ENDOGENOUS RETROVIRUS GROUP K MEMBER POL PROTEIN"/>
    <property type="match status" value="1"/>
</dbReference>
<dbReference type="GO" id="GO:0003964">
    <property type="term" value="F:RNA-directed DNA polymerase activity"/>
    <property type="evidence" value="ECO:0007669"/>
    <property type="project" value="UniProtKB-KW"/>
</dbReference>
<evidence type="ECO:0000256" key="2">
    <source>
        <dbReference type="ARBA" id="ARBA00012180"/>
    </source>
</evidence>
<keyword evidence="6" id="KW-0255">Endonuclease</keyword>
<evidence type="ECO:0000256" key="5">
    <source>
        <dbReference type="ARBA" id="ARBA00022722"/>
    </source>
</evidence>
<gene>
    <name evidence="10" type="primary">Hervk_4</name>
    <name evidence="10" type="ORF">STEDEN_R09953</name>
</gene>
<organism evidence="10 11">
    <name type="scientific">Sterrhoptilus dennistouni</name>
    <dbReference type="NCBI Taxonomy" id="2585820"/>
    <lineage>
        <taxon>Eukaryota</taxon>
        <taxon>Metazoa</taxon>
        <taxon>Chordata</taxon>
        <taxon>Craniata</taxon>
        <taxon>Vertebrata</taxon>
        <taxon>Euteleostomi</taxon>
        <taxon>Archelosauria</taxon>
        <taxon>Archosauria</taxon>
        <taxon>Dinosauria</taxon>
        <taxon>Saurischia</taxon>
        <taxon>Theropoda</taxon>
        <taxon>Coelurosauria</taxon>
        <taxon>Aves</taxon>
        <taxon>Neognathae</taxon>
        <taxon>Neoaves</taxon>
        <taxon>Telluraves</taxon>
        <taxon>Australaves</taxon>
        <taxon>Passeriformes</taxon>
        <taxon>Sylvioidea</taxon>
        <taxon>Zosteropidae</taxon>
        <taxon>Sterrhoptilus</taxon>
    </lineage>
</organism>
<keyword evidence="7" id="KW-0378">Hydrolase</keyword>
<dbReference type="EMBL" id="VWZU01031092">
    <property type="protein sequence ID" value="NXI33938.1"/>
    <property type="molecule type" value="Genomic_DNA"/>
</dbReference>
<comment type="similarity">
    <text evidence="1">Belongs to the beta type-B retroviral polymerase family. HERV class-II K(HML-2) pol subfamily.</text>
</comment>
<dbReference type="GO" id="GO:0035613">
    <property type="term" value="F:RNA stem-loop binding"/>
    <property type="evidence" value="ECO:0007669"/>
    <property type="project" value="TreeGrafter"/>
</dbReference>
<feature type="non-terminal residue" evidence="10">
    <location>
        <position position="1"/>
    </location>
</feature>
<dbReference type="PANTHER" id="PTHR41694:SF3">
    <property type="entry name" value="RNA-DIRECTED DNA POLYMERASE-RELATED"/>
    <property type="match status" value="1"/>
</dbReference>
<dbReference type="InterPro" id="IPR010661">
    <property type="entry name" value="RVT_thumb"/>
</dbReference>
<dbReference type="Pfam" id="PF06817">
    <property type="entry name" value="RVT_thumb"/>
    <property type="match status" value="1"/>
</dbReference>
<evidence type="ECO:0000256" key="3">
    <source>
        <dbReference type="ARBA" id="ARBA00022679"/>
    </source>
</evidence>
<comment type="caution">
    <text evidence="10">The sequence shown here is derived from an EMBL/GenBank/DDBJ whole genome shotgun (WGS) entry which is preliminary data.</text>
</comment>
<evidence type="ECO:0000313" key="10">
    <source>
        <dbReference type="EMBL" id="NXI33938.1"/>
    </source>
</evidence>
<sequence>DALCSAFSIPLLNCQAPLRRYHWLVLPQGMKASPSISQWYITKILSPVREWFPDCVLLHYVDDLLPCAKDLENLDCVLKATISAVEEAGFGIQQDKIQFTSPWNYLGLCAQEQTITPQQIIIKNNPKTLHEMQPLHGSINWVRPLLGISSEDLALLFNILQRTGEPNSPRSLTPETREAITQVQEALSTQQAHRYEPSLPFLFAVLGKDLLLILEWMFLHAQPSKTATTPQQSMVAITRKGGTRLHSLAGCDFACIYMPLETTKELEFLLQNNDNLQFAQDSYPGKISIHFPGHKLFKSKFHFVPKFIQTRAPPEAVTVFTDGS</sequence>
<dbReference type="GO" id="GO:0004523">
    <property type="term" value="F:RNA-DNA hybrid ribonuclease activity"/>
    <property type="evidence" value="ECO:0007669"/>
    <property type="project" value="UniProtKB-EC"/>
</dbReference>
<dbReference type="InterPro" id="IPR000477">
    <property type="entry name" value="RT_dom"/>
</dbReference>
<evidence type="ECO:0000256" key="8">
    <source>
        <dbReference type="ARBA" id="ARBA00022918"/>
    </source>
</evidence>
<dbReference type="InterPro" id="IPR043502">
    <property type="entry name" value="DNA/RNA_pol_sf"/>
</dbReference>
<evidence type="ECO:0000256" key="1">
    <source>
        <dbReference type="ARBA" id="ARBA00010879"/>
    </source>
</evidence>
<evidence type="ECO:0000256" key="4">
    <source>
        <dbReference type="ARBA" id="ARBA00022695"/>
    </source>
</evidence>
<dbReference type="EC" id="3.1.26.4" evidence="2"/>
<reference evidence="10 11" key="1">
    <citation type="submission" date="2019-09" db="EMBL/GenBank/DDBJ databases">
        <title>Bird 10,000 Genomes (B10K) Project - Family phase.</title>
        <authorList>
            <person name="Zhang G."/>
        </authorList>
    </citation>
    <scope>NUCLEOTIDE SEQUENCE [LARGE SCALE GENOMIC DNA]</scope>
    <source>
        <strain evidence="10">B10K-DU-001-27</strain>
        <tissue evidence="10">Muscle</tissue>
    </source>
</reference>
<feature type="non-terminal residue" evidence="10">
    <location>
        <position position="324"/>
    </location>
</feature>
<keyword evidence="5" id="KW-0540">Nuclease</keyword>
<protein>
    <recommendedName>
        <fullName evidence="2">ribonuclease H</fullName>
        <ecNumber evidence="2">3.1.26.4</ecNumber>
    </recommendedName>
</protein>
<keyword evidence="11" id="KW-1185">Reference proteome</keyword>
<dbReference type="PROSITE" id="PS50878">
    <property type="entry name" value="RT_POL"/>
    <property type="match status" value="1"/>
</dbReference>
<keyword evidence="4" id="KW-0548">Nucleotidyltransferase</keyword>